<keyword evidence="2" id="KW-1185">Reference proteome</keyword>
<sequence>MLKNDSVETLYYGYMDNQRSLIAQTDQNGTLAEKYVYDQWGARLNPYDWTDKDNRTLWIKNRGYTGYEHLKMFNIINMNGH</sequence>
<evidence type="ECO:0000313" key="1">
    <source>
        <dbReference type="EMBL" id="BEG97988.1"/>
    </source>
</evidence>
<accession>A0ABM8IAA5</accession>
<evidence type="ECO:0000313" key="2">
    <source>
        <dbReference type="Proteomes" id="UP001496674"/>
    </source>
</evidence>
<dbReference type="Gene3D" id="2.180.10.10">
    <property type="entry name" value="RHS repeat-associated core"/>
    <property type="match status" value="1"/>
</dbReference>
<dbReference type="EMBL" id="AP028055">
    <property type="protein sequence ID" value="BEG97988.1"/>
    <property type="molecule type" value="Genomic_DNA"/>
</dbReference>
<proteinExistence type="predicted"/>
<protein>
    <recommendedName>
        <fullName evidence="3">RHS repeat-associated core domain-containing protein</fullName>
    </recommendedName>
</protein>
<evidence type="ECO:0008006" key="3">
    <source>
        <dbReference type="Google" id="ProtNLM"/>
    </source>
</evidence>
<reference evidence="1 2" key="1">
    <citation type="submission" date="2023-04" db="EMBL/GenBank/DDBJ databases">
        <title>Draft genome sequence of acteroides sedimenti strain YN3PY1.</title>
        <authorList>
            <person name="Yoshida N."/>
        </authorList>
    </citation>
    <scope>NUCLEOTIDE SEQUENCE [LARGE SCALE GENOMIC DNA]</scope>
    <source>
        <strain evidence="1 2">YN3PY1</strain>
    </source>
</reference>
<dbReference type="Proteomes" id="UP001496674">
    <property type="component" value="Chromosome"/>
</dbReference>
<name>A0ABM8IAA5_9BACE</name>
<gene>
    <name evidence="1" type="ORF">BSYN_02530</name>
</gene>
<organism evidence="1 2">
    <name type="scientific">Bacteroides sedimenti</name>
    <dbReference type="NCBI Taxonomy" id="2136147"/>
    <lineage>
        <taxon>Bacteria</taxon>
        <taxon>Pseudomonadati</taxon>
        <taxon>Bacteroidota</taxon>
        <taxon>Bacteroidia</taxon>
        <taxon>Bacteroidales</taxon>
        <taxon>Bacteroidaceae</taxon>
        <taxon>Bacteroides</taxon>
    </lineage>
</organism>